<sequence>MPRLETLSEVARQVLVTFPCLVHETAPWTPLHKPLAQSTLALVTTAGLHRRGDVPFITDPRGGDASFRIIPAATSAGDILQSHASIGFDHTAFYNDINVTFPIDRLRELQERGVIGQLASDAYSFMGAIRNPRRLQEETGPEVARQLKAAGVDAVLLTPT</sequence>
<comment type="caution">
    <text evidence="2">The sequence shown here is derived from an EMBL/GenBank/DDBJ whole genome shotgun (WGS) entry which is preliminary data.</text>
</comment>
<dbReference type="InterPro" id="IPR010187">
    <property type="entry name" value="Various_sel_PB"/>
</dbReference>
<dbReference type="Proteomes" id="UP000712673">
    <property type="component" value="Unassembled WGS sequence"/>
</dbReference>
<keyword evidence="1" id="KW-0560">Oxidoreductase</keyword>
<proteinExistence type="predicted"/>
<reference evidence="2" key="1">
    <citation type="submission" date="2019-03" db="EMBL/GenBank/DDBJ databases">
        <title>Lake Tanganyika Metagenome-Assembled Genomes (MAGs).</title>
        <authorList>
            <person name="Tran P."/>
        </authorList>
    </citation>
    <scope>NUCLEOTIDE SEQUENCE</scope>
    <source>
        <strain evidence="2">K_DeepCast_65m_m2_066</strain>
    </source>
</reference>
<protein>
    <recommendedName>
        <fullName evidence="4">Selenoprotein B glycine/betaine/sarcosine/D-proline reductase</fullName>
    </recommendedName>
</protein>
<dbReference type="AlphaFoldDB" id="A0A937VZ11"/>
<evidence type="ECO:0000313" key="3">
    <source>
        <dbReference type="Proteomes" id="UP000712673"/>
    </source>
</evidence>
<dbReference type="EMBL" id="VGLS01000200">
    <property type="protein sequence ID" value="MBM3223789.1"/>
    <property type="molecule type" value="Genomic_DNA"/>
</dbReference>
<name>A0A937VZ11_UNCTE</name>
<accession>A0A937VZ11</accession>
<dbReference type="GO" id="GO:0050485">
    <property type="term" value="F:oxidoreductase activity, acting on X-H and Y-H to form an X-Y bond, with a disulfide as acceptor"/>
    <property type="evidence" value="ECO:0007669"/>
    <property type="project" value="InterPro"/>
</dbReference>
<evidence type="ECO:0008006" key="4">
    <source>
        <dbReference type="Google" id="ProtNLM"/>
    </source>
</evidence>
<gene>
    <name evidence="2" type="ORF">FJZ47_08325</name>
</gene>
<evidence type="ECO:0000256" key="1">
    <source>
        <dbReference type="ARBA" id="ARBA00023002"/>
    </source>
</evidence>
<organism evidence="2 3">
    <name type="scientific">Tectimicrobiota bacterium</name>
    <dbReference type="NCBI Taxonomy" id="2528274"/>
    <lineage>
        <taxon>Bacteria</taxon>
        <taxon>Pseudomonadati</taxon>
        <taxon>Nitrospinota/Tectimicrobiota group</taxon>
        <taxon>Candidatus Tectimicrobiota</taxon>
    </lineage>
</organism>
<evidence type="ECO:0000313" key="2">
    <source>
        <dbReference type="EMBL" id="MBM3223789.1"/>
    </source>
</evidence>
<dbReference type="Pfam" id="PF07355">
    <property type="entry name" value="GRDB"/>
    <property type="match status" value="1"/>
</dbReference>